<evidence type="ECO:0000256" key="1">
    <source>
        <dbReference type="SAM" id="MobiDB-lite"/>
    </source>
</evidence>
<proteinExistence type="predicted"/>
<dbReference type="Proteomes" id="UP001174694">
    <property type="component" value="Unassembled WGS sequence"/>
</dbReference>
<dbReference type="Pfam" id="PF19189">
    <property type="entry name" value="Mtf2"/>
    <property type="match status" value="1"/>
</dbReference>
<comment type="caution">
    <text evidence="3">The sequence shown here is derived from an EMBL/GenBank/DDBJ whole genome shotgun (WGS) entry which is preliminary data.</text>
</comment>
<accession>A0AA38RSQ5</accession>
<dbReference type="EMBL" id="JANBVO010000016">
    <property type="protein sequence ID" value="KAJ9144678.1"/>
    <property type="molecule type" value="Genomic_DNA"/>
</dbReference>
<name>A0AA38RSQ5_9PEZI</name>
<dbReference type="PANTHER" id="PTHR39468">
    <property type="entry name" value="CHROMOSOME 7, WHOLE GENOME SHOTGUN SEQUENCE"/>
    <property type="match status" value="1"/>
</dbReference>
<dbReference type="InterPro" id="IPR040009">
    <property type="entry name" value="Mtf2/C5D6.12-like"/>
</dbReference>
<sequence length="438" mass="48565">MSGTLTPFLYQTRTLRKLLSSRSLATTSTIFRGLHTTSRVRSRDPIPFELPPELESQNPDSRDDENHRRSTITPAEKKAFDRIFQEIATRKSSSSHQPKARARKAGAGKAKPSPNNAINVIIADAAAEQASELQRSPMLFEPPSFEGTFSAADRKSALMRFPPSLRKAARMALGAPGQTLGHEPEEEDLPWGDELAAEEGAKVGEGAMPMDLDSLTQAFEQSGVRREERTRVQEKMKRAPSDFALWDVVEEEVFSMVDRLGLGAPDTTKPPRRTGKTKAGLASLPASAKDLSMEVHAPLYPSHLCYALHRFDVGFGPSSPLALSVLPRVKQLGLASYVLGAGTPFYTRLIAIYWYRYGDGAAVLGLLEEMRQAGLYFDKKLQPVVQDMFKSYGHMKGGHVGGFQRKLMRMPEHEAVLRTRDQWLRTISKNVEERAAAM</sequence>
<gene>
    <name evidence="3" type="ORF">NKR23_g5768</name>
</gene>
<keyword evidence="4" id="KW-1185">Reference proteome</keyword>
<dbReference type="PANTHER" id="PTHR39468:SF1">
    <property type="entry name" value="MTF2-LIKE C-TERMINAL DOMAIN-CONTAINING PROTEIN"/>
    <property type="match status" value="1"/>
</dbReference>
<feature type="compositionally biased region" description="Basic and acidic residues" evidence="1">
    <location>
        <begin position="75"/>
        <end position="84"/>
    </location>
</feature>
<feature type="domain" description="Mtf2-like C-terminal" evidence="2">
    <location>
        <begin position="228"/>
        <end position="406"/>
    </location>
</feature>
<protein>
    <recommendedName>
        <fullName evidence="2">Mtf2-like C-terminal domain-containing protein</fullName>
    </recommendedName>
</protein>
<evidence type="ECO:0000313" key="4">
    <source>
        <dbReference type="Proteomes" id="UP001174694"/>
    </source>
</evidence>
<dbReference type="GO" id="GO:0005739">
    <property type="term" value="C:mitochondrion"/>
    <property type="evidence" value="ECO:0007669"/>
    <property type="project" value="InterPro"/>
</dbReference>
<organism evidence="3 4">
    <name type="scientific">Pleurostoma richardsiae</name>
    <dbReference type="NCBI Taxonomy" id="41990"/>
    <lineage>
        <taxon>Eukaryota</taxon>
        <taxon>Fungi</taxon>
        <taxon>Dikarya</taxon>
        <taxon>Ascomycota</taxon>
        <taxon>Pezizomycotina</taxon>
        <taxon>Sordariomycetes</taxon>
        <taxon>Sordariomycetidae</taxon>
        <taxon>Calosphaeriales</taxon>
        <taxon>Pleurostomataceae</taxon>
        <taxon>Pleurostoma</taxon>
    </lineage>
</organism>
<dbReference type="AlphaFoldDB" id="A0AA38RSQ5"/>
<reference evidence="3" key="1">
    <citation type="submission" date="2022-07" db="EMBL/GenBank/DDBJ databases">
        <title>Fungi with potential for degradation of polypropylene.</title>
        <authorList>
            <person name="Gostincar C."/>
        </authorList>
    </citation>
    <scope>NUCLEOTIDE SEQUENCE</scope>
    <source>
        <strain evidence="3">EXF-13308</strain>
    </source>
</reference>
<feature type="region of interest" description="Disordered" evidence="1">
    <location>
        <begin position="42"/>
        <end position="113"/>
    </location>
</feature>
<evidence type="ECO:0000259" key="2">
    <source>
        <dbReference type="Pfam" id="PF19189"/>
    </source>
</evidence>
<dbReference type="InterPro" id="IPR043837">
    <property type="entry name" value="Mtf2-like_C"/>
</dbReference>
<evidence type="ECO:0000313" key="3">
    <source>
        <dbReference type="EMBL" id="KAJ9144678.1"/>
    </source>
</evidence>